<sequence>MRSEAASFGFVDTAHGHLPRLQIVSIERWFAGERPVIPSLGHVSREFFHQSSRPEKGKKQRRPDPAAPEFPFSFVGDKKDTVVHFNPTVVPKENTTSSLL</sequence>
<feature type="region of interest" description="Disordered" evidence="1">
    <location>
        <begin position="48"/>
        <end position="71"/>
    </location>
</feature>
<evidence type="ECO:0000313" key="2">
    <source>
        <dbReference type="EMBL" id="MFD1982601.1"/>
    </source>
</evidence>
<evidence type="ECO:0000313" key="3">
    <source>
        <dbReference type="Proteomes" id="UP001597405"/>
    </source>
</evidence>
<feature type="compositionally biased region" description="Basic and acidic residues" evidence="1">
    <location>
        <begin position="48"/>
        <end position="57"/>
    </location>
</feature>
<comment type="caution">
    <text evidence="2">The sequence shown here is derived from an EMBL/GenBank/DDBJ whole genome shotgun (WGS) entry which is preliminary data.</text>
</comment>
<proteinExistence type="predicted"/>
<dbReference type="EMBL" id="JBHUGZ010000005">
    <property type="protein sequence ID" value="MFD1982601.1"/>
    <property type="molecule type" value="Genomic_DNA"/>
</dbReference>
<dbReference type="Proteomes" id="UP001597405">
    <property type="component" value="Unassembled WGS sequence"/>
</dbReference>
<name>A0ABW4U900_9HYPH</name>
<organism evidence="2 3">
    <name type="scientific">Mesorhizobium newzealandense</name>
    <dbReference type="NCBI Taxonomy" id="1300302"/>
    <lineage>
        <taxon>Bacteria</taxon>
        <taxon>Pseudomonadati</taxon>
        <taxon>Pseudomonadota</taxon>
        <taxon>Alphaproteobacteria</taxon>
        <taxon>Hyphomicrobiales</taxon>
        <taxon>Phyllobacteriaceae</taxon>
        <taxon>Mesorhizobium</taxon>
    </lineage>
</organism>
<protein>
    <submittedName>
        <fullName evidence="2">Uncharacterized protein</fullName>
    </submittedName>
</protein>
<accession>A0ABW4U900</accession>
<gene>
    <name evidence="2" type="ORF">ACFSOZ_07900</name>
</gene>
<dbReference type="RefSeq" id="WP_379095661.1">
    <property type="nucleotide sequence ID" value="NZ_JBHUGZ010000005.1"/>
</dbReference>
<keyword evidence="3" id="KW-1185">Reference proteome</keyword>
<evidence type="ECO:0000256" key="1">
    <source>
        <dbReference type="SAM" id="MobiDB-lite"/>
    </source>
</evidence>
<reference evidence="3" key="1">
    <citation type="journal article" date="2019" name="Int. J. Syst. Evol. Microbiol.">
        <title>The Global Catalogue of Microorganisms (GCM) 10K type strain sequencing project: providing services to taxonomists for standard genome sequencing and annotation.</title>
        <authorList>
            <consortium name="The Broad Institute Genomics Platform"/>
            <consortium name="The Broad Institute Genome Sequencing Center for Infectious Disease"/>
            <person name="Wu L."/>
            <person name="Ma J."/>
        </authorList>
    </citation>
    <scope>NUCLEOTIDE SEQUENCE [LARGE SCALE GENOMIC DNA]</scope>
    <source>
        <strain evidence="3">CGMCC 1.16225</strain>
    </source>
</reference>